<comment type="caution">
    <text evidence="2">The sequence shown here is derived from an EMBL/GenBank/DDBJ whole genome shotgun (WGS) entry which is preliminary data.</text>
</comment>
<feature type="domain" description="Protein kinase" evidence="1">
    <location>
        <begin position="86"/>
        <end position="166"/>
    </location>
</feature>
<dbReference type="SUPFAM" id="SSF56112">
    <property type="entry name" value="Protein kinase-like (PK-like)"/>
    <property type="match status" value="1"/>
</dbReference>
<evidence type="ECO:0000259" key="1">
    <source>
        <dbReference type="PROSITE" id="PS50011"/>
    </source>
</evidence>
<dbReference type="EMBL" id="JAMZMK010000318">
    <property type="protein sequence ID" value="KAI7756659.1"/>
    <property type="molecule type" value="Genomic_DNA"/>
</dbReference>
<dbReference type="InterPro" id="IPR000719">
    <property type="entry name" value="Prot_kinase_dom"/>
</dbReference>
<dbReference type="Gene3D" id="3.30.200.20">
    <property type="entry name" value="Phosphorylase Kinase, domain 1"/>
    <property type="match status" value="1"/>
</dbReference>
<name>A0AAD5DBB8_AMBAR</name>
<dbReference type="Proteomes" id="UP001206925">
    <property type="component" value="Unassembled WGS sequence"/>
</dbReference>
<dbReference type="InterPro" id="IPR011009">
    <property type="entry name" value="Kinase-like_dom_sf"/>
</dbReference>
<sequence>MSFKVLRDTSSDHLVLPPAYVKFHDELQIPFGQPRANMRYCLHALARRSAKTHTWVVLFNTAPPSSSLIHVIDRIPTWIGIVGGKYKPGRKTGSGSFGEIHLATHVDAFEIVAVKIENNTTKHRQLLYEAKLYNLLRGGSGIPSIKWSGVGGEDNILVIDFVRTES</sequence>
<gene>
    <name evidence="2" type="ORF">M8C21_031460</name>
</gene>
<keyword evidence="3" id="KW-1185">Reference proteome</keyword>
<accession>A0AAD5DBB8</accession>
<dbReference type="GO" id="GO:0005524">
    <property type="term" value="F:ATP binding"/>
    <property type="evidence" value="ECO:0007669"/>
    <property type="project" value="InterPro"/>
</dbReference>
<evidence type="ECO:0000313" key="3">
    <source>
        <dbReference type="Proteomes" id="UP001206925"/>
    </source>
</evidence>
<evidence type="ECO:0000313" key="2">
    <source>
        <dbReference type="EMBL" id="KAI7756659.1"/>
    </source>
</evidence>
<dbReference type="GO" id="GO:0004672">
    <property type="term" value="F:protein kinase activity"/>
    <property type="evidence" value="ECO:0007669"/>
    <property type="project" value="InterPro"/>
</dbReference>
<dbReference type="PROSITE" id="PS50011">
    <property type="entry name" value="PROTEIN_KINASE_DOM"/>
    <property type="match status" value="1"/>
</dbReference>
<reference evidence="2" key="1">
    <citation type="submission" date="2022-06" db="EMBL/GenBank/DDBJ databases">
        <title>Uncovering the hologenomic basis of an extraordinary plant invasion.</title>
        <authorList>
            <person name="Bieker V.C."/>
            <person name="Martin M.D."/>
            <person name="Gilbert T."/>
            <person name="Hodgins K."/>
            <person name="Battlay P."/>
            <person name="Petersen B."/>
            <person name="Wilson J."/>
        </authorList>
    </citation>
    <scope>NUCLEOTIDE SEQUENCE</scope>
    <source>
        <strain evidence="2">AA19_3_7</strain>
        <tissue evidence="2">Leaf</tissue>
    </source>
</reference>
<proteinExistence type="predicted"/>
<dbReference type="AlphaFoldDB" id="A0AAD5DBB8"/>
<organism evidence="2 3">
    <name type="scientific">Ambrosia artemisiifolia</name>
    <name type="common">Common ragweed</name>
    <dbReference type="NCBI Taxonomy" id="4212"/>
    <lineage>
        <taxon>Eukaryota</taxon>
        <taxon>Viridiplantae</taxon>
        <taxon>Streptophyta</taxon>
        <taxon>Embryophyta</taxon>
        <taxon>Tracheophyta</taxon>
        <taxon>Spermatophyta</taxon>
        <taxon>Magnoliopsida</taxon>
        <taxon>eudicotyledons</taxon>
        <taxon>Gunneridae</taxon>
        <taxon>Pentapetalae</taxon>
        <taxon>asterids</taxon>
        <taxon>campanulids</taxon>
        <taxon>Asterales</taxon>
        <taxon>Asteraceae</taxon>
        <taxon>Asteroideae</taxon>
        <taxon>Heliantheae alliance</taxon>
        <taxon>Heliantheae</taxon>
        <taxon>Ambrosia</taxon>
    </lineage>
</organism>
<protein>
    <recommendedName>
        <fullName evidence="1">Protein kinase domain-containing protein</fullName>
    </recommendedName>
</protein>